<evidence type="ECO:0000313" key="7">
    <source>
        <dbReference type="Proteomes" id="UP000219514"/>
    </source>
</evidence>
<dbReference type="RefSeq" id="WP_097207445.1">
    <property type="nucleotide sequence ID" value="NZ_JACHXB010000006.1"/>
</dbReference>
<accession>A0A285EEC8</accession>
<dbReference type="EMBL" id="OBDO01000007">
    <property type="protein sequence ID" value="SNX97478.1"/>
    <property type="molecule type" value="Genomic_DNA"/>
</dbReference>
<organism evidence="6 7">
    <name type="scientific">Geodermatophilus sabuli</name>
    <dbReference type="NCBI Taxonomy" id="1564158"/>
    <lineage>
        <taxon>Bacteria</taxon>
        <taxon>Bacillati</taxon>
        <taxon>Actinomycetota</taxon>
        <taxon>Actinomycetes</taxon>
        <taxon>Geodermatophilales</taxon>
        <taxon>Geodermatophilaceae</taxon>
        <taxon>Geodermatophilus</taxon>
    </lineage>
</organism>
<dbReference type="InterPro" id="IPR050109">
    <property type="entry name" value="HTH-type_TetR-like_transc_reg"/>
</dbReference>
<dbReference type="SUPFAM" id="SSF46689">
    <property type="entry name" value="Homeodomain-like"/>
    <property type="match status" value="1"/>
</dbReference>
<reference evidence="6 7" key="1">
    <citation type="submission" date="2017-09" db="EMBL/GenBank/DDBJ databases">
        <authorList>
            <person name="Ehlers B."/>
            <person name="Leendertz F.H."/>
        </authorList>
    </citation>
    <scope>NUCLEOTIDE SEQUENCE [LARGE SCALE GENOMIC DNA]</scope>
    <source>
        <strain evidence="6 7">DSM 46844</strain>
    </source>
</reference>
<dbReference type="AlphaFoldDB" id="A0A285EEC8"/>
<evidence type="ECO:0000256" key="2">
    <source>
        <dbReference type="ARBA" id="ARBA00023125"/>
    </source>
</evidence>
<dbReference type="GO" id="GO:0003700">
    <property type="term" value="F:DNA-binding transcription factor activity"/>
    <property type="evidence" value="ECO:0007669"/>
    <property type="project" value="TreeGrafter"/>
</dbReference>
<dbReference type="InterPro" id="IPR001647">
    <property type="entry name" value="HTH_TetR"/>
</dbReference>
<keyword evidence="7" id="KW-1185">Reference proteome</keyword>
<name>A0A285EEC8_9ACTN</name>
<proteinExistence type="predicted"/>
<gene>
    <name evidence="6" type="ORF">SAMN06893097_107119</name>
</gene>
<dbReference type="GO" id="GO:0000976">
    <property type="term" value="F:transcription cis-regulatory region binding"/>
    <property type="evidence" value="ECO:0007669"/>
    <property type="project" value="TreeGrafter"/>
</dbReference>
<evidence type="ECO:0000256" key="3">
    <source>
        <dbReference type="ARBA" id="ARBA00023163"/>
    </source>
</evidence>
<evidence type="ECO:0000313" key="6">
    <source>
        <dbReference type="EMBL" id="SNX97478.1"/>
    </source>
</evidence>
<dbReference type="Gene3D" id="1.10.10.60">
    <property type="entry name" value="Homeodomain-like"/>
    <property type="match status" value="1"/>
</dbReference>
<keyword evidence="2 4" id="KW-0238">DNA-binding</keyword>
<evidence type="ECO:0000256" key="1">
    <source>
        <dbReference type="ARBA" id="ARBA00023015"/>
    </source>
</evidence>
<dbReference type="SUPFAM" id="SSF48498">
    <property type="entry name" value="Tetracyclin repressor-like, C-terminal domain"/>
    <property type="match status" value="1"/>
</dbReference>
<feature type="DNA-binding region" description="H-T-H motif" evidence="4">
    <location>
        <begin position="37"/>
        <end position="56"/>
    </location>
</feature>
<keyword evidence="1" id="KW-0805">Transcription regulation</keyword>
<dbReference type="InterPro" id="IPR009057">
    <property type="entry name" value="Homeodomain-like_sf"/>
</dbReference>
<protein>
    <submittedName>
        <fullName evidence="6">Transcriptional regulator, TetR family</fullName>
    </submittedName>
</protein>
<dbReference type="PANTHER" id="PTHR30055:SF234">
    <property type="entry name" value="HTH-TYPE TRANSCRIPTIONAL REGULATOR BETI"/>
    <property type="match status" value="1"/>
</dbReference>
<sequence length="197" mass="21139">MTAEIAGAPAGRLTRRQAELLDQLEQLFLAEGFAGFTLEDLALRLHCSKSTLYALAGSKEQLASRVVRHFFRKATAAVEAGTATEEDPALRVTAYLTAVARALAPASPAFYRDLDAFAPGRAVYEQNTARAAERVRELIADGVAQGRFREVHPALVADTVSTLVFRIGRGDTARATGLDDAAAYRELAALLLHGISL</sequence>
<dbReference type="Pfam" id="PF00440">
    <property type="entry name" value="TetR_N"/>
    <property type="match status" value="1"/>
</dbReference>
<dbReference type="OrthoDB" id="5181477at2"/>
<dbReference type="InterPro" id="IPR036271">
    <property type="entry name" value="Tet_transcr_reg_TetR-rel_C_sf"/>
</dbReference>
<evidence type="ECO:0000256" key="4">
    <source>
        <dbReference type="PROSITE-ProRule" id="PRU00335"/>
    </source>
</evidence>
<feature type="domain" description="HTH tetR-type" evidence="5">
    <location>
        <begin position="14"/>
        <end position="74"/>
    </location>
</feature>
<evidence type="ECO:0000259" key="5">
    <source>
        <dbReference type="PROSITE" id="PS50977"/>
    </source>
</evidence>
<dbReference type="PANTHER" id="PTHR30055">
    <property type="entry name" value="HTH-TYPE TRANSCRIPTIONAL REGULATOR RUTR"/>
    <property type="match status" value="1"/>
</dbReference>
<keyword evidence="3" id="KW-0804">Transcription</keyword>
<dbReference type="PROSITE" id="PS50977">
    <property type="entry name" value="HTH_TETR_2"/>
    <property type="match status" value="1"/>
</dbReference>
<dbReference type="Proteomes" id="UP000219514">
    <property type="component" value="Unassembled WGS sequence"/>
</dbReference>
<dbReference type="Gene3D" id="1.10.357.10">
    <property type="entry name" value="Tetracycline Repressor, domain 2"/>
    <property type="match status" value="1"/>
</dbReference>